<dbReference type="Proteomes" id="UP000521199">
    <property type="component" value="Unassembled WGS sequence"/>
</dbReference>
<comment type="subcellular location">
    <subcellularLocation>
        <location evidence="1">Cytoplasm</location>
    </subcellularLocation>
</comment>
<dbReference type="Gene3D" id="2.60.40.740">
    <property type="match status" value="1"/>
</dbReference>
<dbReference type="PROSITE" id="PS51892">
    <property type="entry name" value="SUBTILASE"/>
    <property type="match status" value="1"/>
</dbReference>
<keyword evidence="8" id="KW-0812">Transmembrane</keyword>
<sequence>MTYFPVASLMLAAAIVAMPVHAVAPERDTDGARVAAQMQPATAIKASALQQMAVLRSIKANKSATQRKIDSRLFLGILNARDDQRARALPDFRFVRPDSDGRVEVEVILSGTTGMKRLLTELQNVDAQVSWRSSARTHLLARMPLQAVERIAALTDVRRVRLPVPAMTNAINTSEGDLTHGAEAARNVYGVSGAGVKVCVLSDGVDSLATLQGSDDLPAVDVLPGQAGSGDEGSAMLEIIHDLAPNAELGFATALPNEAQFAQNILDLAADGCNIIVDDIIYLAESPFQDGPIAQAVNTVTAGGVLYFSSAGNEGNKDDNTSGTWEGDFVPNGTPPALAGAGPVHNFGDGGQSILIEAGSSGTPAILIWAEHYDATTGLASTDYDLYDMNAALTTVFDASTDTQDGAGGDDFPIEFIGGGAFAGERLVVAQFAAGATSSTPMFNLILFRGELDDALSTGGTTRGHSAAAEAYSVAATPAAASLDGVSGDGPFPGLFTTADTSESFSADGPRRIILDPAGVELTPGNRTSTGGVVRQKPDVTAADGVATAAPGFNPFYGTSAAAPHAAAIAALLKQGDPAATPAQIRAALISTALDIEVPGVDRTTGAGIVMPAPALQTLGVAPAAFLAEGAVVSTQIVGDGDAFIEGNEDWSLVIPLENVGGATATDISATLSSATPGVTVLSGVSTYPDLAAAASAPNATAYTFYVDPSVTCGGSIEFTLDVTYTGGGAPSQTFVHSFQAGAPGAPVTLSYAGAPVVIPDGADLTGTAPGAAVDAAIAVADAGSVYRIAMSIDGDTCNANVGSTTVGLDHTFVNDLQLTLLSPAGTAVLAINNTDGSGNNFCQTVLDEDGGGVNIQTVLTANAPFTGSFVPNASFVPFRGEDMTGNWTLRAQDFFSGDTGNIRAWSVTVTPAICDAPAQTVQLAATKTVAGTFEEGGAVTYTVEITNTGTGLQPDNIGDEFTDTLPAGLTLGTPTATDGTVSAAGVNPVTWNGSLLPGATVTITIPATIDAGTAGMSIDNQATVNFDTDRDGSNESNALSDDPGTGAPNDATAFVVLQGELSIAPAAIAFGDVVVGDTSAAQAVTLENIGDAPLNVTSIDAAAAPFAPDGSGDCPVAPFPLAAGASCTLAYTFSPAVTGPAAASIAVAADVPGGGTIDLSGNGTQGNLTIAPALVDFGNVAVGATSVASVVTLFNDGTASLEVTAIDAATAPFALDAGSTCAAVPFTLAPGTGCDLAYTFGPVAAGAAADTIAVTADAPGAGSFDLSGVGTLGELTVAPAVLDFGDIPVGNSSASEMVTLTNTGDAALQVVSFATASAPFEQLAFGSCPGSLPFALAPGESCTVFYRFQPTAAGLASEAIAIGDDNGGSAGFTLRGTGLLGQLAVAPLALDFGDIEVGDTSAPQEITLSNPGNAATSINGISGPTPPFARTGGGTCPAGAFSLAAGDSCTAQFTFSPTASGAANQSVTVIAADVDIPSIDVSLSGTGFTVGAVLSGAIDFGEVGVGEGGAVTEQGVSITNTGGVPVEVTAFGEATAPFYYAGTTCAALPFTLQPGEFCIVGYGFSPTDAGEFSQTLTFVTEFGDLDVTLNGVGTGGGTVTPPTPQPLHIPTLSALGLLLTASLLALLGLLGIRRQF</sequence>
<dbReference type="Pfam" id="PF00082">
    <property type="entry name" value="Peptidase_S8"/>
    <property type="match status" value="1"/>
</dbReference>
<comment type="caution">
    <text evidence="11">The sequence shown here is derived from an EMBL/GenBank/DDBJ whole genome shotgun (WGS) entry which is preliminary data.</text>
</comment>
<keyword evidence="9" id="KW-0732">Signal</keyword>
<keyword evidence="12" id="KW-1185">Reference proteome</keyword>
<evidence type="ECO:0000256" key="8">
    <source>
        <dbReference type="SAM" id="Phobius"/>
    </source>
</evidence>
<dbReference type="Pfam" id="PF01345">
    <property type="entry name" value="DUF11"/>
    <property type="match status" value="1"/>
</dbReference>
<keyword evidence="8" id="KW-1133">Transmembrane helix</keyword>
<dbReference type="InterPro" id="IPR034075">
    <property type="entry name" value="Glr3161-like_dom"/>
</dbReference>
<dbReference type="InterPro" id="IPR036852">
    <property type="entry name" value="Peptidase_S8/S53_dom_sf"/>
</dbReference>
<gene>
    <name evidence="11" type="ORF">HNQ52_002367</name>
</gene>
<dbReference type="InterPro" id="IPR001434">
    <property type="entry name" value="OmcB-like_DUF11"/>
</dbReference>
<dbReference type="InterPro" id="IPR008979">
    <property type="entry name" value="Galactose-bd-like_sf"/>
</dbReference>
<dbReference type="InterPro" id="IPR031549">
    <property type="entry name" value="ASH"/>
</dbReference>
<dbReference type="RefSeq" id="WP_183961367.1">
    <property type="nucleotide sequence ID" value="NZ_JACHHP010000004.1"/>
</dbReference>
<dbReference type="GO" id="GO:0005737">
    <property type="term" value="C:cytoplasm"/>
    <property type="evidence" value="ECO:0007669"/>
    <property type="project" value="UniProtKB-SubCell"/>
</dbReference>
<dbReference type="Gene3D" id="3.40.50.200">
    <property type="entry name" value="Peptidase S8/S53 domain"/>
    <property type="match status" value="2"/>
</dbReference>
<accession>A0A7W8D8N3</accession>
<dbReference type="Pfam" id="PF01483">
    <property type="entry name" value="P_proprotein"/>
    <property type="match status" value="1"/>
</dbReference>
<feature type="chain" id="PRO_5031551136" evidence="9">
    <location>
        <begin position="23"/>
        <end position="1637"/>
    </location>
</feature>
<evidence type="ECO:0000256" key="7">
    <source>
        <dbReference type="SAM" id="MobiDB-lite"/>
    </source>
</evidence>
<organism evidence="11 12">
    <name type="scientific">Chiayiivirga flava</name>
    <dbReference type="NCBI Taxonomy" id="659595"/>
    <lineage>
        <taxon>Bacteria</taxon>
        <taxon>Pseudomonadati</taxon>
        <taxon>Pseudomonadota</taxon>
        <taxon>Gammaproteobacteria</taxon>
        <taxon>Lysobacterales</taxon>
        <taxon>Lysobacteraceae</taxon>
        <taxon>Chiayiivirga</taxon>
    </lineage>
</organism>
<dbReference type="NCBIfam" id="NF012200">
    <property type="entry name" value="choice_anch_D"/>
    <property type="match status" value="5"/>
</dbReference>
<feature type="signal peptide" evidence="9">
    <location>
        <begin position="1"/>
        <end position="22"/>
    </location>
</feature>
<comment type="caution">
    <text evidence="6">Lacks conserved residue(s) required for the propagation of feature annotation.</text>
</comment>
<keyword evidence="5" id="KW-0720">Serine protease</keyword>
<keyword evidence="8" id="KW-0472">Membrane</keyword>
<dbReference type="GO" id="GO:0004252">
    <property type="term" value="F:serine-type endopeptidase activity"/>
    <property type="evidence" value="ECO:0007669"/>
    <property type="project" value="InterPro"/>
</dbReference>
<comment type="similarity">
    <text evidence="6">Belongs to the peptidase S8 family.</text>
</comment>
<dbReference type="InterPro" id="IPR002884">
    <property type="entry name" value="P_dom"/>
</dbReference>
<dbReference type="PRINTS" id="PR00723">
    <property type="entry name" value="SUBTILISIN"/>
</dbReference>
<evidence type="ECO:0000256" key="5">
    <source>
        <dbReference type="ARBA" id="ARBA00022825"/>
    </source>
</evidence>
<reference evidence="11 12" key="1">
    <citation type="submission" date="2020-08" db="EMBL/GenBank/DDBJ databases">
        <title>Genomic Encyclopedia of Type Strains, Phase IV (KMG-IV): sequencing the most valuable type-strain genomes for metagenomic binning, comparative biology and taxonomic classification.</title>
        <authorList>
            <person name="Goeker M."/>
        </authorList>
    </citation>
    <scope>NUCLEOTIDE SEQUENCE [LARGE SCALE GENOMIC DNA]</scope>
    <source>
        <strain evidence="11 12">DSM 24163</strain>
    </source>
</reference>
<evidence type="ECO:0000256" key="2">
    <source>
        <dbReference type="ARBA" id="ARBA00022490"/>
    </source>
</evidence>
<name>A0A7W8D8N3_9GAMM</name>
<evidence type="ECO:0000256" key="9">
    <source>
        <dbReference type="SAM" id="SignalP"/>
    </source>
</evidence>
<keyword evidence="2" id="KW-0963">Cytoplasm</keyword>
<dbReference type="PROSITE" id="PS00138">
    <property type="entry name" value="SUBTILASE_SER"/>
    <property type="match status" value="1"/>
</dbReference>
<protein>
    <submittedName>
        <fullName evidence="11">Putative repeat protein (TIGR01451 family)</fullName>
    </submittedName>
</protein>
<evidence type="ECO:0000259" key="10">
    <source>
        <dbReference type="PROSITE" id="PS51829"/>
    </source>
</evidence>
<evidence type="ECO:0000256" key="3">
    <source>
        <dbReference type="ARBA" id="ARBA00022670"/>
    </source>
</evidence>
<dbReference type="PANTHER" id="PTHR46127:SF1">
    <property type="entry name" value="CILIA- AND FLAGELLA-ASSOCIATED PROTEIN 65"/>
    <property type="match status" value="1"/>
</dbReference>
<feature type="transmembrane region" description="Helical" evidence="8">
    <location>
        <begin position="1613"/>
        <end position="1633"/>
    </location>
</feature>
<dbReference type="GO" id="GO:0006508">
    <property type="term" value="P:proteolysis"/>
    <property type="evidence" value="ECO:0007669"/>
    <property type="project" value="UniProtKB-KW"/>
</dbReference>
<dbReference type="InterPro" id="IPR000209">
    <property type="entry name" value="Peptidase_S8/S53_dom"/>
</dbReference>
<dbReference type="Gene3D" id="2.60.120.260">
    <property type="entry name" value="Galactose-binding domain-like"/>
    <property type="match status" value="1"/>
</dbReference>
<keyword evidence="3" id="KW-0645">Protease</keyword>
<feature type="domain" description="P/Homo B" evidence="10">
    <location>
        <begin position="742"/>
        <end position="919"/>
    </location>
</feature>
<dbReference type="Pfam" id="PF15780">
    <property type="entry name" value="ASH"/>
    <property type="match status" value="1"/>
</dbReference>
<keyword evidence="4" id="KW-0378">Hydrolase</keyword>
<dbReference type="PANTHER" id="PTHR46127">
    <property type="entry name" value="CILIA- AND FLAGELLA-ASSOCIATED PROTEIN 65"/>
    <property type="match status" value="1"/>
</dbReference>
<dbReference type="InterPro" id="IPR015500">
    <property type="entry name" value="Peptidase_S8_subtilisin-rel"/>
</dbReference>
<dbReference type="InterPro" id="IPR013783">
    <property type="entry name" value="Ig-like_fold"/>
</dbReference>
<proteinExistence type="inferred from homology"/>
<dbReference type="InterPro" id="IPR052614">
    <property type="entry name" value="CFAP65"/>
</dbReference>
<dbReference type="SUPFAM" id="SSF52743">
    <property type="entry name" value="Subtilisin-like"/>
    <property type="match status" value="1"/>
</dbReference>
<dbReference type="PROSITE" id="PS51829">
    <property type="entry name" value="P_HOMO_B"/>
    <property type="match status" value="1"/>
</dbReference>
<dbReference type="Gene3D" id="2.60.40.10">
    <property type="entry name" value="Immunoglobulins"/>
    <property type="match status" value="5"/>
</dbReference>
<evidence type="ECO:0000256" key="6">
    <source>
        <dbReference type="PROSITE-ProRule" id="PRU01240"/>
    </source>
</evidence>
<dbReference type="EMBL" id="JACHHP010000004">
    <property type="protein sequence ID" value="MBB5208817.1"/>
    <property type="molecule type" value="Genomic_DNA"/>
</dbReference>
<evidence type="ECO:0000256" key="1">
    <source>
        <dbReference type="ARBA" id="ARBA00004496"/>
    </source>
</evidence>
<evidence type="ECO:0000256" key="4">
    <source>
        <dbReference type="ARBA" id="ARBA00022801"/>
    </source>
</evidence>
<feature type="region of interest" description="Disordered" evidence="7">
    <location>
        <begin position="1025"/>
        <end position="1047"/>
    </location>
</feature>
<evidence type="ECO:0000313" key="11">
    <source>
        <dbReference type="EMBL" id="MBB5208817.1"/>
    </source>
</evidence>
<dbReference type="SUPFAM" id="SSF49785">
    <property type="entry name" value="Galactose-binding domain-like"/>
    <property type="match status" value="1"/>
</dbReference>
<dbReference type="CDD" id="cd05562">
    <property type="entry name" value="Peptidases_S53_like"/>
    <property type="match status" value="1"/>
</dbReference>
<evidence type="ECO:0000313" key="12">
    <source>
        <dbReference type="Proteomes" id="UP000521199"/>
    </source>
</evidence>
<dbReference type="InterPro" id="IPR023828">
    <property type="entry name" value="Peptidase_S8_Ser-AS"/>
</dbReference>